<dbReference type="InterPro" id="IPR011042">
    <property type="entry name" value="6-blade_b-propeller_TolB-like"/>
</dbReference>
<gene>
    <name evidence="1" type="ORF">EDB92DRAFT_1852132</name>
</gene>
<proteinExistence type="predicted"/>
<dbReference type="PANTHER" id="PTHR11799:SF12">
    <property type="entry name" value="PARAOXONASE-RELATED"/>
    <property type="match status" value="1"/>
</dbReference>
<dbReference type="Proteomes" id="UP001201163">
    <property type="component" value="Unassembled WGS sequence"/>
</dbReference>
<dbReference type="InterPro" id="IPR051288">
    <property type="entry name" value="Serum_paraoxonase/arylesterase"/>
</dbReference>
<keyword evidence="2" id="KW-1185">Reference proteome</keyword>
<sequence>MARTLSAFSALFAILFAVYYQVSLKAILSANGLWRAIEPVGNTDCKKVETLQACEKIVLHPPSGLLYLACSSPSDRRHWIPALSILNEDKHAFNDYIATYDATTGSVKRLAFEGFPTSQGYSSHGLDVVPSASNPEELYVYAINHRKPVQGLGKEVGANSVVEIFKTTVGGNTLTHVRTVEDPVVDTPNDLVGSPDGKSFYFTNDHGMKVGFTRFLEFLGLARTSVGYCHIDNGCKISVVGLHGSNGIAGSQNGTIYVGSAKSGQITTFEEQSDHSLVLTDIISTDRIMDNLSVDENGALWAAGVPFAVSWLSALNDPAKVAPSSALRVTKNVGENAFFGEKLKVEKVFEDDGTMASGITTVVHDARRNTLFLSGIYSTHLTVCKTRSLSS</sequence>
<evidence type="ECO:0000313" key="1">
    <source>
        <dbReference type="EMBL" id="KAH8993995.1"/>
    </source>
</evidence>
<reference evidence="1" key="1">
    <citation type="submission" date="2022-01" db="EMBL/GenBank/DDBJ databases">
        <title>Comparative genomics reveals a dynamic genome evolution in the ectomycorrhizal milk-cap (Lactarius) mushrooms.</title>
        <authorList>
            <consortium name="DOE Joint Genome Institute"/>
            <person name="Lebreton A."/>
            <person name="Tang N."/>
            <person name="Kuo A."/>
            <person name="LaButti K."/>
            <person name="Drula E."/>
            <person name="Barry K."/>
            <person name="Clum A."/>
            <person name="Lipzen A."/>
            <person name="Mousain D."/>
            <person name="Ng V."/>
            <person name="Wang R."/>
            <person name="Wang X."/>
            <person name="Dai Y."/>
            <person name="Henrissat B."/>
            <person name="Grigoriev I.V."/>
            <person name="Guerin-Laguette A."/>
            <person name="Yu F."/>
            <person name="Martin F.M."/>
        </authorList>
    </citation>
    <scope>NUCLEOTIDE SEQUENCE</scope>
    <source>
        <strain evidence="1">QP</strain>
    </source>
</reference>
<evidence type="ECO:0000313" key="2">
    <source>
        <dbReference type="Proteomes" id="UP001201163"/>
    </source>
</evidence>
<dbReference type="PANTHER" id="PTHR11799">
    <property type="entry name" value="PARAOXONASE"/>
    <property type="match status" value="1"/>
</dbReference>
<dbReference type="EMBL" id="JAKELL010000016">
    <property type="protein sequence ID" value="KAH8993995.1"/>
    <property type="molecule type" value="Genomic_DNA"/>
</dbReference>
<dbReference type="SUPFAM" id="SSF63829">
    <property type="entry name" value="Calcium-dependent phosphotriesterase"/>
    <property type="match status" value="1"/>
</dbReference>
<name>A0AAD4LK59_9AGAM</name>
<dbReference type="AlphaFoldDB" id="A0AAD4LK59"/>
<organism evidence="1 2">
    <name type="scientific">Lactarius akahatsu</name>
    <dbReference type="NCBI Taxonomy" id="416441"/>
    <lineage>
        <taxon>Eukaryota</taxon>
        <taxon>Fungi</taxon>
        <taxon>Dikarya</taxon>
        <taxon>Basidiomycota</taxon>
        <taxon>Agaricomycotina</taxon>
        <taxon>Agaricomycetes</taxon>
        <taxon>Russulales</taxon>
        <taxon>Russulaceae</taxon>
        <taxon>Lactarius</taxon>
    </lineage>
</organism>
<dbReference type="Gene3D" id="2.120.10.30">
    <property type="entry name" value="TolB, C-terminal domain"/>
    <property type="match status" value="1"/>
</dbReference>
<protein>
    <recommendedName>
        <fullName evidence="3">Serum paraoxonase/arylesterase</fullName>
    </recommendedName>
</protein>
<comment type="caution">
    <text evidence="1">The sequence shown here is derived from an EMBL/GenBank/DDBJ whole genome shotgun (WGS) entry which is preliminary data.</text>
</comment>
<evidence type="ECO:0008006" key="3">
    <source>
        <dbReference type="Google" id="ProtNLM"/>
    </source>
</evidence>
<accession>A0AAD4LK59</accession>